<sequence>MGAQLTRNRAVDQEKNELADLLKAEGQDFPGCDYVASDFKEWMDKLDLDKVRIKDIVWPGTHDSATNRIGIPFVSRPFAQCQSLSAYGQFSQGVRVIDVRVEKNFRVCHGILKSYHVKEVLEDVKRFLSETKSEFIIVEVRTEYGYEDPPDFDKYLIEQLGDHLIPQDPHVFDKTLRELLPKRVICIWKPQKAAAPSAGSPLWSSAYLKDNWTDTDLPHTKFKNNLSHLEKQPSVQSRKYFYRVENTCTPQADNIWVCVKPVTRRIQPYARLFISQAHKKGLGDRLQIYSSDFIDADFVNACIGATVGRIQS</sequence>
<dbReference type="GO" id="GO:0008081">
    <property type="term" value="F:phosphoric diester hydrolase activity"/>
    <property type="evidence" value="ECO:0007669"/>
    <property type="project" value="InterPro"/>
</dbReference>
<reference evidence="2" key="1">
    <citation type="submission" date="2021-08" db="EMBL/GenBank/DDBJ databases">
        <title>WGS assembly of Ceratopteris richardii.</title>
        <authorList>
            <person name="Marchant D.B."/>
            <person name="Chen G."/>
            <person name="Jenkins J."/>
            <person name="Shu S."/>
            <person name="Leebens-Mack J."/>
            <person name="Grimwood J."/>
            <person name="Schmutz J."/>
            <person name="Soltis P."/>
            <person name="Soltis D."/>
            <person name="Chen Z.-H."/>
        </authorList>
    </citation>
    <scope>NUCLEOTIDE SEQUENCE</scope>
    <source>
        <strain evidence="2">Whitten #5841</strain>
        <tissue evidence="2">Leaf</tissue>
    </source>
</reference>
<evidence type="ECO:0000313" key="2">
    <source>
        <dbReference type="EMBL" id="KAH7428200.1"/>
    </source>
</evidence>
<dbReference type="PROSITE" id="PS50007">
    <property type="entry name" value="PIPLC_X_DOMAIN"/>
    <property type="match status" value="1"/>
</dbReference>
<feature type="domain" description="Phosphatidylinositol-specific phospholipase C X" evidence="1">
    <location>
        <begin position="59"/>
        <end position="183"/>
    </location>
</feature>
<dbReference type="InterPro" id="IPR017946">
    <property type="entry name" value="PLC-like_Pdiesterase_TIM-brl"/>
</dbReference>
<dbReference type="Gene3D" id="3.20.20.190">
    <property type="entry name" value="Phosphatidylinositol (PI) phosphodiesterase"/>
    <property type="match status" value="1"/>
</dbReference>
<dbReference type="SUPFAM" id="SSF51695">
    <property type="entry name" value="PLC-like phosphodiesterases"/>
    <property type="match status" value="1"/>
</dbReference>
<proteinExistence type="predicted"/>
<dbReference type="GO" id="GO:0006629">
    <property type="term" value="P:lipid metabolic process"/>
    <property type="evidence" value="ECO:0007669"/>
    <property type="project" value="InterPro"/>
</dbReference>
<dbReference type="OMA" id="GHEDPPD"/>
<protein>
    <recommendedName>
        <fullName evidence="1">Phosphatidylinositol-specific phospholipase C X domain-containing protein</fullName>
    </recommendedName>
</protein>
<comment type="caution">
    <text evidence="2">The sequence shown here is derived from an EMBL/GenBank/DDBJ whole genome shotgun (WGS) entry which is preliminary data.</text>
</comment>
<evidence type="ECO:0000259" key="1">
    <source>
        <dbReference type="SMART" id="SM00148"/>
    </source>
</evidence>
<evidence type="ECO:0000313" key="3">
    <source>
        <dbReference type="Proteomes" id="UP000825935"/>
    </source>
</evidence>
<dbReference type="SMART" id="SM00148">
    <property type="entry name" value="PLCXc"/>
    <property type="match status" value="1"/>
</dbReference>
<dbReference type="PANTHER" id="PTHR13593:SF113">
    <property type="entry name" value="SI:DKEY-266F7.9"/>
    <property type="match status" value="1"/>
</dbReference>
<dbReference type="InterPro" id="IPR051057">
    <property type="entry name" value="PI-PLC_domain"/>
</dbReference>
<dbReference type="AlphaFoldDB" id="A0A8T2U107"/>
<dbReference type="EMBL" id="CM035415">
    <property type="protein sequence ID" value="KAH7428200.1"/>
    <property type="molecule type" value="Genomic_DNA"/>
</dbReference>
<keyword evidence="3" id="KW-1185">Reference proteome</keyword>
<accession>A0A8T2U107</accession>
<name>A0A8T2U107_CERRI</name>
<organism evidence="2 3">
    <name type="scientific">Ceratopteris richardii</name>
    <name type="common">Triangle waterfern</name>
    <dbReference type="NCBI Taxonomy" id="49495"/>
    <lineage>
        <taxon>Eukaryota</taxon>
        <taxon>Viridiplantae</taxon>
        <taxon>Streptophyta</taxon>
        <taxon>Embryophyta</taxon>
        <taxon>Tracheophyta</taxon>
        <taxon>Polypodiopsida</taxon>
        <taxon>Polypodiidae</taxon>
        <taxon>Polypodiales</taxon>
        <taxon>Pteridineae</taxon>
        <taxon>Pteridaceae</taxon>
        <taxon>Parkerioideae</taxon>
        <taxon>Ceratopteris</taxon>
    </lineage>
</organism>
<dbReference type="PANTHER" id="PTHR13593">
    <property type="match status" value="1"/>
</dbReference>
<dbReference type="EMBL" id="CM035415">
    <property type="protein sequence ID" value="KAH7428199.1"/>
    <property type="molecule type" value="Genomic_DNA"/>
</dbReference>
<dbReference type="Proteomes" id="UP000825935">
    <property type="component" value="Chromosome 10"/>
</dbReference>
<dbReference type="InterPro" id="IPR000909">
    <property type="entry name" value="PLipase_C_PInositol-sp_X_dom"/>
</dbReference>
<gene>
    <name evidence="2" type="ORF">KP509_10G080100</name>
</gene>
<dbReference type="Pfam" id="PF00388">
    <property type="entry name" value="PI-PLC-X"/>
    <property type="match status" value="1"/>
</dbReference>
<dbReference type="OrthoDB" id="1046782at2759"/>